<feature type="transmembrane region" description="Helical" evidence="9">
    <location>
        <begin position="80"/>
        <end position="97"/>
    </location>
</feature>
<reference evidence="10" key="1">
    <citation type="submission" date="2014-07" db="EMBL/GenBank/DDBJ databases">
        <authorList>
            <person name="Urmite Genomes Urmite Genomes"/>
        </authorList>
    </citation>
    <scope>NUCLEOTIDE SEQUENCE</scope>
    <source>
        <strain evidence="10">13S34_air</strain>
    </source>
</reference>
<dbReference type="HAMAP" id="MF_00024">
    <property type="entry name" value="CobD_CbiB"/>
    <property type="match status" value="1"/>
</dbReference>
<comment type="similarity">
    <text evidence="3 9">Belongs to the CobD/CbiB family.</text>
</comment>
<gene>
    <name evidence="10" type="primary">cbiB</name>
    <name evidence="9" type="synonym">cobD</name>
    <name evidence="10" type="ORF">BN1050_00626</name>
</gene>
<dbReference type="GO" id="GO:0048472">
    <property type="term" value="F:threonine-phosphate decarboxylase activity"/>
    <property type="evidence" value="ECO:0007669"/>
    <property type="project" value="InterPro"/>
</dbReference>
<keyword evidence="4 9" id="KW-1003">Cell membrane</keyword>
<evidence type="ECO:0000256" key="6">
    <source>
        <dbReference type="ARBA" id="ARBA00022692"/>
    </source>
</evidence>
<evidence type="ECO:0000256" key="3">
    <source>
        <dbReference type="ARBA" id="ARBA00006263"/>
    </source>
</evidence>
<feature type="transmembrane region" description="Helical" evidence="9">
    <location>
        <begin position="53"/>
        <end position="73"/>
    </location>
</feature>
<proteinExistence type="inferred from homology"/>
<keyword evidence="8 9" id="KW-0472">Membrane</keyword>
<dbReference type="HOGENOM" id="CLU_054212_0_0_9"/>
<dbReference type="GO" id="GO:0009236">
    <property type="term" value="P:cobalamin biosynthetic process"/>
    <property type="evidence" value="ECO:0007669"/>
    <property type="project" value="UniProtKB-UniRule"/>
</dbReference>
<comment type="pathway">
    <text evidence="2 9">Cofactor biosynthesis; adenosylcobalamin biosynthesis.</text>
</comment>
<dbReference type="GO" id="GO:0015420">
    <property type="term" value="F:ABC-type vitamin B12 transporter activity"/>
    <property type="evidence" value="ECO:0007669"/>
    <property type="project" value="UniProtKB-UniRule"/>
</dbReference>
<name>A0A078M2R1_9BACL</name>
<dbReference type="AlphaFoldDB" id="A0A078M2R1"/>
<evidence type="ECO:0000256" key="1">
    <source>
        <dbReference type="ARBA" id="ARBA00004651"/>
    </source>
</evidence>
<evidence type="ECO:0000256" key="8">
    <source>
        <dbReference type="ARBA" id="ARBA00023136"/>
    </source>
</evidence>
<evidence type="ECO:0000256" key="2">
    <source>
        <dbReference type="ARBA" id="ARBA00004953"/>
    </source>
</evidence>
<comment type="subcellular location">
    <subcellularLocation>
        <location evidence="1 9">Cell membrane</location>
        <topology evidence="1 9">Multi-pass membrane protein</topology>
    </subcellularLocation>
</comment>
<evidence type="ECO:0000256" key="4">
    <source>
        <dbReference type="ARBA" id="ARBA00022475"/>
    </source>
</evidence>
<dbReference type="EMBL" id="LN483073">
    <property type="protein sequence ID" value="CEA00480.1"/>
    <property type="molecule type" value="Genomic_DNA"/>
</dbReference>
<feature type="transmembrane region" description="Helical" evidence="9">
    <location>
        <begin position="159"/>
        <end position="176"/>
    </location>
</feature>
<sequence length="323" mass="35787">MALIFVWATLLAVVFDWVVGDPPKLPHPVRFIGNFISALTKRLNHGEHRRLKGAVLTVCTVGVTVLVVGTIMVVTYRIHFWLGFTTEVVLIGTALAQKSLKEAAMAVYTPIVAGDWQEARTKLSWIVGRDTMHLEEDELVRGVVETVSENTSDGVTAPLFYALLFGAVGVWAYKAINTLDSMVGYKNDKYAQFGTCSAVLDDMVNYIPSRITGLLIVLLTKNETPQTLKQRLMRWWRDAKVHPSPNSGYLEAATAVQLGIQLGGYNQYEGVTSYRQVMGEKQVPLTRAHIKKVITHMHITTLGFAIIGAGLIVALHILWEGLR</sequence>
<dbReference type="Pfam" id="PF03186">
    <property type="entry name" value="CobD_Cbib"/>
    <property type="match status" value="1"/>
</dbReference>
<dbReference type="GO" id="GO:0005886">
    <property type="term" value="C:plasma membrane"/>
    <property type="evidence" value="ECO:0007669"/>
    <property type="project" value="UniProtKB-SubCell"/>
</dbReference>
<organism evidence="10">
    <name type="scientific">Metalysinibacillus saudimassiliensis</name>
    <dbReference type="NCBI Taxonomy" id="1461583"/>
    <lineage>
        <taxon>Bacteria</taxon>
        <taxon>Bacillati</taxon>
        <taxon>Bacillota</taxon>
        <taxon>Bacilli</taxon>
        <taxon>Bacillales</taxon>
        <taxon>Caryophanaceae</taxon>
        <taxon>Metalysinibacillus</taxon>
    </lineage>
</organism>
<keyword evidence="5 9" id="KW-0169">Cobalamin biosynthesis</keyword>
<dbReference type="NCBIfam" id="TIGR00380">
    <property type="entry name" value="cobal_cbiB"/>
    <property type="match status" value="1"/>
</dbReference>
<accession>A0A078M2R1</accession>
<keyword evidence="7 9" id="KW-1133">Transmembrane helix</keyword>
<evidence type="ECO:0000256" key="5">
    <source>
        <dbReference type="ARBA" id="ARBA00022573"/>
    </source>
</evidence>
<evidence type="ECO:0000313" key="10">
    <source>
        <dbReference type="EMBL" id="CEA00480.1"/>
    </source>
</evidence>
<feature type="transmembrane region" description="Helical" evidence="9">
    <location>
        <begin position="299"/>
        <end position="319"/>
    </location>
</feature>
<dbReference type="PANTHER" id="PTHR34308">
    <property type="entry name" value="COBALAMIN BIOSYNTHESIS PROTEIN CBIB"/>
    <property type="match status" value="1"/>
</dbReference>
<dbReference type="InterPro" id="IPR004485">
    <property type="entry name" value="Cobalamin_biosynth_CobD/CbiB"/>
</dbReference>
<dbReference type="PATRIC" id="fig|1461583.4.peg.599"/>
<dbReference type="UniPathway" id="UPA00148"/>
<comment type="caution">
    <text evidence="9">Lacks conserved residue(s) required for the propagation of feature annotation.</text>
</comment>
<protein>
    <recommendedName>
        <fullName evidence="9">Cobalamin biosynthesis protein CobD</fullName>
    </recommendedName>
</protein>
<evidence type="ECO:0000256" key="7">
    <source>
        <dbReference type="ARBA" id="ARBA00022989"/>
    </source>
</evidence>
<keyword evidence="6 9" id="KW-0812">Transmembrane</keyword>
<dbReference type="PANTHER" id="PTHR34308:SF1">
    <property type="entry name" value="COBALAMIN BIOSYNTHESIS PROTEIN CBIB"/>
    <property type="match status" value="1"/>
</dbReference>
<comment type="function">
    <text evidence="9">Converts cobyric acid to cobinamide by the addition of aminopropanol on the F carboxylic group.</text>
</comment>
<evidence type="ECO:0000256" key="9">
    <source>
        <dbReference type="HAMAP-Rule" id="MF_00024"/>
    </source>
</evidence>